<evidence type="ECO:0000256" key="6">
    <source>
        <dbReference type="ARBA" id="ARBA00012483"/>
    </source>
</evidence>
<feature type="compositionally biased region" description="Basic and acidic residues" evidence="12">
    <location>
        <begin position="86"/>
        <end position="99"/>
    </location>
</feature>
<dbReference type="OrthoDB" id="312224at2759"/>
<dbReference type="SUPFAM" id="SSF57850">
    <property type="entry name" value="RING/U-box"/>
    <property type="match status" value="1"/>
</dbReference>
<organism evidence="14 15">
    <name type="scientific">Pseudocohnilembus persalinus</name>
    <name type="common">Ciliate</name>
    <dbReference type="NCBI Taxonomy" id="266149"/>
    <lineage>
        <taxon>Eukaryota</taxon>
        <taxon>Sar</taxon>
        <taxon>Alveolata</taxon>
        <taxon>Ciliophora</taxon>
        <taxon>Intramacronucleata</taxon>
        <taxon>Oligohymenophorea</taxon>
        <taxon>Scuticociliatia</taxon>
        <taxon>Philasterida</taxon>
        <taxon>Pseudocohnilembidae</taxon>
        <taxon>Pseudocohnilembus</taxon>
    </lineage>
</organism>
<dbReference type="InterPro" id="IPR019474">
    <property type="entry name" value="Ub_conjug_fac_E4_core"/>
</dbReference>
<dbReference type="Pfam" id="PF10408">
    <property type="entry name" value="Ufd2P_core"/>
    <property type="match status" value="1"/>
</dbReference>
<feature type="compositionally biased region" description="Low complexity" evidence="12">
    <location>
        <begin position="58"/>
        <end position="85"/>
    </location>
</feature>
<feature type="coiled-coil region" evidence="11">
    <location>
        <begin position="574"/>
        <end position="607"/>
    </location>
</feature>
<dbReference type="UniPathway" id="UPA00143"/>
<evidence type="ECO:0000256" key="5">
    <source>
        <dbReference type="ARBA" id="ARBA00007434"/>
    </source>
</evidence>
<evidence type="ECO:0000259" key="13">
    <source>
        <dbReference type="PROSITE" id="PS51698"/>
    </source>
</evidence>
<keyword evidence="10" id="KW-0539">Nucleus</keyword>
<dbReference type="GO" id="GO:0005737">
    <property type="term" value="C:cytoplasm"/>
    <property type="evidence" value="ECO:0007669"/>
    <property type="project" value="UniProtKB-SubCell"/>
</dbReference>
<feature type="region of interest" description="Disordered" evidence="12">
    <location>
        <begin position="207"/>
        <end position="231"/>
    </location>
</feature>
<dbReference type="EMBL" id="LDAU01000151">
    <property type="protein sequence ID" value="KRX02861.1"/>
    <property type="molecule type" value="Genomic_DNA"/>
</dbReference>
<feature type="compositionally biased region" description="Basic and acidic residues" evidence="12">
    <location>
        <begin position="9"/>
        <end position="19"/>
    </location>
</feature>
<dbReference type="InterPro" id="IPR045132">
    <property type="entry name" value="UBE4"/>
</dbReference>
<keyword evidence="15" id="KW-1185">Reference proteome</keyword>
<keyword evidence="7" id="KW-0963">Cytoplasm</keyword>
<feature type="region of interest" description="Disordered" evidence="12">
    <location>
        <begin position="143"/>
        <end position="178"/>
    </location>
</feature>
<dbReference type="GO" id="GO:0000151">
    <property type="term" value="C:ubiquitin ligase complex"/>
    <property type="evidence" value="ECO:0007669"/>
    <property type="project" value="InterPro"/>
</dbReference>
<evidence type="ECO:0000256" key="1">
    <source>
        <dbReference type="ARBA" id="ARBA00000900"/>
    </source>
</evidence>
<evidence type="ECO:0000313" key="14">
    <source>
        <dbReference type="EMBL" id="KRX02861.1"/>
    </source>
</evidence>
<dbReference type="EC" id="2.3.2.27" evidence="6"/>
<dbReference type="InParanoid" id="A0A0V0QKV4"/>
<evidence type="ECO:0000256" key="10">
    <source>
        <dbReference type="ARBA" id="ARBA00023242"/>
    </source>
</evidence>
<keyword evidence="9" id="KW-0833">Ubl conjugation pathway</keyword>
<feature type="region of interest" description="Disordered" evidence="12">
    <location>
        <begin position="1"/>
        <end position="119"/>
    </location>
</feature>
<name>A0A0V0QKV4_PSEPJ</name>
<dbReference type="PANTHER" id="PTHR13931">
    <property type="entry name" value="UBIQUITINATION FACTOR E4"/>
    <property type="match status" value="1"/>
</dbReference>
<evidence type="ECO:0000256" key="7">
    <source>
        <dbReference type="ARBA" id="ARBA00022490"/>
    </source>
</evidence>
<keyword evidence="8" id="KW-0808">Transferase</keyword>
<dbReference type="GO" id="GO:0036503">
    <property type="term" value="P:ERAD pathway"/>
    <property type="evidence" value="ECO:0007669"/>
    <property type="project" value="InterPro"/>
</dbReference>
<dbReference type="GO" id="GO:0000209">
    <property type="term" value="P:protein polyubiquitination"/>
    <property type="evidence" value="ECO:0007669"/>
    <property type="project" value="TreeGrafter"/>
</dbReference>
<feature type="compositionally biased region" description="Basic and acidic residues" evidence="12">
    <location>
        <begin position="35"/>
        <end position="57"/>
    </location>
</feature>
<dbReference type="InterPro" id="IPR003613">
    <property type="entry name" value="Ubox_domain"/>
</dbReference>
<dbReference type="Pfam" id="PF04564">
    <property type="entry name" value="U-box"/>
    <property type="match status" value="1"/>
</dbReference>
<dbReference type="FunFam" id="3.30.40.10:FF:000055">
    <property type="entry name" value="Ubiquitin conjugation factor e4 a"/>
    <property type="match status" value="1"/>
</dbReference>
<dbReference type="PROSITE" id="PS51698">
    <property type="entry name" value="U_BOX"/>
    <property type="match status" value="1"/>
</dbReference>
<gene>
    <name evidence="14" type="ORF">PPERSA_04064</name>
</gene>
<evidence type="ECO:0000256" key="2">
    <source>
        <dbReference type="ARBA" id="ARBA00004123"/>
    </source>
</evidence>
<reference evidence="14 15" key="1">
    <citation type="journal article" date="2015" name="Sci. Rep.">
        <title>Genome of the facultative scuticociliatosis pathogen Pseudocohnilembus persalinus provides insight into its virulence through horizontal gene transfer.</title>
        <authorList>
            <person name="Xiong J."/>
            <person name="Wang G."/>
            <person name="Cheng J."/>
            <person name="Tian M."/>
            <person name="Pan X."/>
            <person name="Warren A."/>
            <person name="Jiang C."/>
            <person name="Yuan D."/>
            <person name="Miao W."/>
        </authorList>
    </citation>
    <scope>NUCLEOTIDE SEQUENCE [LARGE SCALE GENOMIC DNA]</scope>
    <source>
        <strain evidence="14">36N120E</strain>
    </source>
</reference>
<dbReference type="GO" id="GO:0034450">
    <property type="term" value="F:ubiquitin-ubiquitin ligase activity"/>
    <property type="evidence" value="ECO:0007669"/>
    <property type="project" value="InterPro"/>
</dbReference>
<feature type="compositionally biased region" description="Low complexity" evidence="12">
    <location>
        <begin position="152"/>
        <end position="175"/>
    </location>
</feature>
<evidence type="ECO:0000256" key="3">
    <source>
        <dbReference type="ARBA" id="ARBA00004496"/>
    </source>
</evidence>
<dbReference type="PANTHER" id="PTHR13931:SF2">
    <property type="entry name" value="UBIQUITIN CONJUGATION FACTOR E4 B"/>
    <property type="match status" value="1"/>
</dbReference>
<evidence type="ECO:0000256" key="11">
    <source>
        <dbReference type="SAM" id="Coils"/>
    </source>
</evidence>
<feature type="coiled-coil region" evidence="11">
    <location>
        <begin position="896"/>
        <end position="933"/>
    </location>
</feature>
<sequence length="1183" mass="141082">MGNNQSSADQDKQQNKDTKQNQNQAGNYISPEEQEIMRQKRIQRAEQMERQQEELRKQQQQQQNLSKSEQQQQQEKLQSKQNQQEKIVEEQKTELEKNQKINQIQNQHDSDFEEETDEFENQTLLSNKQKGHNIEMQDYCKKTHKKQEEYGQEQQQNQTELKQQNQQQQKQQQEQNLKKEIQERERKQLEQERIHQQLQEDIRKKQEEKEMQMKLAKLQQQGGNNENTKNMSLDDYLNMISGGSSKKENQSQEEKDNSFYSLCLQLDKIINVSEKIPESKMVSQKNFDDILLEVINNHTKEKLTYLLECVNLALKNGQNQQQQMEFALNSLYNYVVTCVLYPESFDIQIDFQEQIQNLNVQSQQQNKFYTQFYEHIKKAGRFAIEHFFNFVVQNNEEEIDNLVFIIFKRVFGELQDGSILKTGPFINALDLMEKILLKNNKCLMSFLKSDLFNSQKIQNARLFQMSTLIGRILSLSSLPQESKLFAERFNFSNLQQLQMGQLKSFRQQYQLQIGSQGFLFNFEQLMLHFSFNITEKSGLYEKKLQKIDFETLIKREGFFEEFDSIVKFDFQKENEVKDENLEGENQEINLEENKQNLEQKNQSLVSHQSSVGTNLFLTHLIKITMGSIYLNNYFIDYFMKFMQRLSQVQQQGPQSQEYLVLVGQLFCMDIQMRDQQIIQKKMQFLSFLSYLYLYYNKIQQLWSNNTVMSHNQDDKIEIISTEEYKKLFEFGVEIMYANIEFCVYDKPELLQKNSESISHVVKYLILVMGNKSICFSPHLRSKMLKLISFFIPQPELQRQRKVDLSFIFNRNKVVDQYLIESLLMGFVDCEKTGESNQFYDKFQYRECFSRIVSYLFSGFGDQFRSQFVTTSQKNRDIFLQFANLFLNDINYFFGEIVEKCEEIKKKRAEIHDLKKNEEANKQLIQEKQSAIDQEIKVSKIMSLWFFSYSENLVQFSSFSEETFMAEEIRDKMVQNIDFIIQQLNQKEYFDKINIPELQLEMKFDKSKIMNLIFELYSNFGKYKEFQNSIVNDQRCFSIELFRSAFQQKTGQLLLHDLEIAQQEMLGFEEMLEDEEIPDEFLDPLCYEIMKDPVLLPTSKNIMDKLNIVKHLLNDKTDPFNRAPLEESQLVPQPELKKKIEDFIENVKQKKLNKLKEQQEKEKKQLEIEQQELEMKNQEEAKNN</sequence>
<comment type="subcellular location">
    <subcellularLocation>
        <location evidence="3">Cytoplasm</location>
    </subcellularLocation>
    <subcellularLocation>
        <location evidence="2">Nucleus</location>
    </subcellularLocation>
</comment>
<evidence type="ECO:0000256" key="9">
    <source>
        <dbReference type="ARBA" id="ARBA00022786"/>
    </source>
</evidence>
<comment type="similarity">
    <text evidence="5">Belongs to the ubiquitin conjugation factor E4 family.</text>
</comment>
<evidence type="ECO:0000256" key="12">
    <source>
        <dbReference type="SAM" id="MobiDB-lite"/>
    </source>
</evidence>
<dbReference type="OMA" id="CEFAIFA"/>
<feature type="domain" description="U-box" evidence="13">
    <location>
        <begin position="1075"/>
        <end position="1149"/>
    </location>
</feature>
<protein>
    <recommendedName>
        <fullName evidence="6">RING-type E3 ubiquitin transferase</fullName>
        <ecNumber evidence="6">2.3.2.27</ecNumber>
    </recommendedName>
</protein>
<proteinExistence type="inferred from homology"/>
<dbReference type="GO" id="GO:0005634">
    <property type="term" value="C:nucleus"/>
    <property type="evidence" value="ECO:0007669"/>
    <property type="project" value="UniProtKB-SubCell"/>
</dbReference>
<comment type="caution">
    <text evidence="14">The sequence shown here is derived from an EMBL/GenBank/DDBJ whole genome shotgun (WGS) entry which is preliminary data.</text>
</comment>
<evidence type="ECO:0000256" key="4">
    <source>
        <dbReference type="ARBA" id="ARBA00004906"/>
    </source>
</evidence>
<keyword evidence="11" id="KW-0175">Coiled coil</keyword>
<dbReference type="Gene3D" id="3.30.40.10">
    <property type="entry name" value="Zinc/RING finger domain, C3HC4 (zinc finger)"/>
    <property type="match status" value="1"/>
</dbReference>
<feature type="compositionally biased region" description="Polar residues" evidence="12">
    <location>
        <begin position="218"/>
        <end position="231"/>
    </location>
</feature>
<evidence type="ECO:0000256" key="8">
    <source>
        <dbReference type="ARBA" id="ARBA00022679"/>
    </source>
</evidence>
<feature type="coiled-coil region" evidence="11">
    <location>
        <begin position="1143"/>
        <end position="1182"/>
    </location>
</feature>
<dbReference type="SMART" id="SM00504">
    <property type="entry name" value="Ubox"/>
    <property type="match status" value="1"/>
</dbReference>
<comment type="pathway">
    <text evidence="4">Protein modification; protein ubiquitination.</text>
</comment>
<accession>A0A0V0QKV4</accession>
<dbReference type="GO" id="GO:0006511">
    <property type="term" value="P:ubiquitin-dependent protein catabolic process"/>
    <property type="evidence" value="ECO:0007669"/>
    <property type="project" value="InterPro"/>
</dbReference>
<dbReference type="AlphaFoldDB" id="A0A0V0QKV4"/>
<dbReference type="Proteomes" id="UP000054937">
    <property type="component" value="Unassembled WGS sequence"/>
</dbReference>
<evidence type="ECO:0000313" key="15">
    <source>
        <dbReference type="Proteomes" id="UP000054937"/>
    </source>
</evidence>
<comment type="catalytic activity">
    <reaction evidence="1">
        <text>S-ubiquitinyl-[E2 ubiquitin-conjugating enzyme]-L-cysteine + [acceptor protein]-L-lysine = [E2 ubiquitin-conjugating enzyme]-L-cysteine + N(6)-ubiquitinyl-[acceptor protein]-L-lysine.</text>
        <dbReference type="EC" id="2.3.2.27"/>
    </reaction>
</comment>
<dbReference type="InterPro" id="IPR013083">
    <property type="entry name" value="Znf_RING/FYVE/PHD"/>
</dbReference>